<dbReference type="InterPro" id="IPR014976">
    <property type="entry name" value="AbpA_HamA_C"/>
</dbReference>
<evidence type="ECO:0000313" key="2">
    <source>
        <dbReference type="EMBL" id="GMN88846.1"/>
    </source>
</evidence>
<reference evidence="2 3" key="1">
    <citation type="journal article" date="2024" name="Dis. Aquat. Organ.">
        <title>Francisella sciaenopsi sp. nov. isolated from diseased red drum Sciaenops ocellatus in Florida, USA.</title>
        <authorList>
            <person name="Kawahara M."/>
            <person name="Cody T.T."/>
            <person name="Yanong R.P.E."/>
            <person name="Henderson E."/>
            <person name="Yazdi Z."/>
            <person name="Soto E."/>
        </authorList>
    </citation>
    <scope>NUCLEOTIDE SEQUENCE [LARGE SCALE GENOMIC DNA]</scope>
    <source>
        <strain evidence="2 3">R22-20-7</strain>
    </source>
</reference>
<dbReference type="Proteomes" id="UP001628164">
    <property type="component" value="Unassembled WGS sequence"/>
</dbReference>
<proteinExistence type="predicted"/>
<evidence type="ECO:0000313" key="3">
    <source>
        <dbReference type="Proteomes" id="UP001628164"/>
    </source>
</evidence>
<evidence type="ECO:0000259" key="1">
    <source>
        <dbReference type="Pfam" id="PF08878"/>
    </source>
</evidence>
<gene>
    <name evidence="2" type="ORF">fsci_03320</name>
</gene>
<name>A0ABQ6PEA4_9GAMM</name>
<comment type="caution">
    <text evidence="2">The sequence shown here is derived from an EMBL/GenBank/DDBJ whole genome shotgun (WGS) entry which is preliminary data.</text>
</comment>
<organism evidence="2 3">
    <name type="scientific">Francisella sciaenopsi</name>
    <dbReference type="NCBI Taxonomy" id="3055034"/>
    <lineage>
        <taxon>Bacteria</taxon>
        <taxon>Pseudomonadati</taxon>
        <taxon>Pseudomonadota</taxon>
        <taxon>Gammaproteobacteria</taxon>
        <taxon>Thiotrichales</taxon>
        <taxon>Francisellaceae</taxon>
        <taxon>Francisella</taxon>
    </lineage>
</organism>
<keyword evidence="3" id="KW-1185">Reference proteome</keyword>
<accession>A0ABQ6PEA4</accession>
<sequence length="306" mass="36295">MILNNLCSFDKSDYEKVFDKLDHDNVINNVNVNLRFKFIKFDPNGNPKIDLLIDTLFDYFTHYCFDSEKRGLNRVVTEKERNNINREARKLFRKWQQDEITDKNKPTSGEMGEMILWLLMEAVLDAPQIVAKMSLKTNPKLETFGSDGIHIKTINNILNIFFGEAKLYGSISKALDSIFESIEGFHKNEMWKHEYRMVTNHYKYLSDKEKDGVKNFINGEIEAHELKINHACLVGYDWNEYEKLDTKDRSSFIDNFMEIYKKDTKRLTSLIQSRFDNFSKKEFSFEVFFLPFKSVQELRDKFNEEL</sequence>
<dbReference type="EMBL" id="BTHG01000001">
    <property type="protein sequence ID" value="GMN88846.1"/>
    <property type="molecule type" value="Genomic_DNA"/>
</dbReference>
<feature type="domain" description="Anti-bacteriophage protein A/HamA C-terminal" evidence="1">
    <location>
        <begin position="18"/>
        <end position="306"/>
    </location>
</feature>
<protein>
    <recommendedName>
        <fullName evidence="1">Anti-bacteriophage protein A/HamA C-terminal domain-containing protein</fullName>
    </recommendedName>
</protein>
<dbReference type="Pfam" id="PF08878">
    <property type="entry name" value="HamA"/>
    <property type="match status" value="1"/>
</dbReference>